<sequence length="211" mass="22872">MPNELVPADQYNDQSALVVRAIREFAAHIPKSDEPIAIHPDERAREIVNRACIKTAGIAGTLAIPPGPAGMALIIPDLVAVWKTQQQMVSDVAACYGKTSTLNSQLMIYCLFRHGAAVVTRDIAIRVGERLLIKHASLKTMQNILAKLGISVSQKLIGKSISRWVPLVGPAVMSGYSYLDTKRVGKTAIESFQGPIEMIDANTEQLETPVS</sequence>
<name>A0A8J7MGT9_9BACT</name>
<dbReference type="EMBL" id="JAENIM010000046">
    <property type="protein sequence ID" value="MBK1792548.1"/>
    <property type="molecule type" value="Genomic_DNA"/>
</dbReference>
<dbReference type="AlphaFoldDB" id="A0A8J7MGT9"/>
<protein>
    <recommendedName>
        <fullName evidence="3">EcsC protein family protein</fullName>
    </recommendedName>
</protein>
<evidence type="ECO:0008006" key="3">
    <source>
        <dbReference type="Google" id="ProtNLM"/>
    </source>
</evidence>
<evidence type="ECO:0000313" key="1">
    <source>
        <dbReference type="EMBL" id="MBK1792548.1"/>
    </source>
</evidence>
<gene>
    <name evidence="1" type="ORF">JIN82_15390</name>
</gene>
<reference evidence="1" key="1">
    <citation type="submission" date="2021-01" db="EMBL/GenBank/DDBJ databases">
        <title>Modified the classification status of verrucomicrobia.</title>
        <authorList>
            <person name="Feng X."/>
        </authorList>
    </citation>
    <scope>NUCLEOTIDE SEQUENCE</scope>
    <source>
        <strain evidence="1">_KCTC 22039</strain>
    </source>
</reference>
<evidence type="ECO:0000313" key="2">
    <source>
        <dbReference type="Proteomes" id="UP000624703"/>
    </source>
</evidence>
<dbReference type="RefSeq" id="WP_200312562.1">
    <property type="nucleotide sequence ID" value="NZ_JAENIM010000046.1"/>
</dbReference>
<keyword evidence="2" id="KW-1185">Reference proteome</keyword>
<comment type="caution">
    <text evidence="1">The sequence shown here is derived from an EMBL/GenBank/DDBJ whole genome shotgun (WGS) entry which is preliminary data.</text>
</comment>
<accession>A0A8J7MGT9</accession>
<organism evidence="1 2">
    <name type="scientific">Persicirhabdus sediminis</name>
    <dbReference type="NCBI Taxonomy" id="454144"/>
    <lineage>
        <taxon>Bacteria</taxon>
        <taxon>Pseudomonadati</taxon>
        <taxon>Verrucomicrobiota</taxon>
        <taxon>Verrucomicrobiia</taxon>
        <taxon>Verrucomicrobiales</taxon>
        <taxon>Verrucomicrobiaceae</taxon>
        <taxon>Persicirhabdus</taxon>
    </lineage>
</organism>
<proteinExistence type="predicted"/>
<dbReference type="Proteomes" id="UP000624703">
    <property type="component" value="Unassembled WGS sequence"/>
</dbReference>